<proteinExistence type="predicted"/>
<keyword evidence="2" id="KW-0489">Methyltransferase</keyword>
<dbReference type="InterPro" id="IPR013216">
    <property type="entry name" value="Methyltransf_11"/>
</dbReference>
<protein>
    <submittedName>
        <fullName evidence="2">Class I SAM-dependent methyltransferase</fullName>
    </submittedName>
</protein>
<dbReference type="Proteomes" id="UP001139353">
    <property type="component" value="Unassembled WGS sequence"/>
</dbReference>
<keyword evidence="3" id="KW-1185">Reference proteome</keyword>
<evidence type="ECO:0000313" key="2">
    <source>
        <dbReference type="EMBL" id="MCK9685172.1"/>
    </source>
</evidence>
<dbReference type="RefSeq" id="WP_275681182.1">
    <property type="nucleotide sequence ID" value="NZ_JAJLJH010000001.1"/>
</dbReference>
<dbReference type="SUPFAM" id="SSF53335">
    <property type="entry name" value="S-adenosyl-L-methionine-dependent methyltransferases"/>
    <property type="match status" value="1"/>
</dbReference>
<comment type="caution">
    <text evidence="2">The sequence shown here is derived from an EMBL/GenBank/DDBJ whole genome shotgun (WGS) entry which is preliminary data.</text>
</comment>
<dbReference type="EMBL" id="JAJLJH010000001">
    <property type="protein sequence ID" value="MCK9685172.1"/>
    <property type="molecule type" value="Genomic_DNA"/>
</dbReference>
<gene>
    <name evidence="2" type="ORF">LPC04_05540</name>
</gene>
<name>A0A9X2BY94_9BURK</name>
<sequence>MTSTTLAGDVDYATHGHGYGRQRRTDPRLAAWVHAQLGDARTILNVGAGAGSYEPTDRHVLAIEPSAAMRAQRPAHLTPAVDAVAEKLPLDDQSFDAAMALVTVHQWPDLAQGLRELRRVTRGPIVVLTFDGDALDRYWLADYAPEMLAVERRRYPPIATLVETLGGACEVHVLPIPIDCVDGFSEAFYARPEAFLDPAVRRSQSAWSFVSDEVQARIVERLGADLASGEWDRRHGAWRARPFFEGSLRGIVSRPPR</sequence>
<evidence type="ECO:0000259" key="1">
    <source>
        <dbReference type="Pfam" id="PF08241"/>
    </source>
</evidence>
<dbReference type="GO" id="GO:0032259">
    <property type="term" value="P:methylation"/>
    <property type="evidence" value="ECO:0007669"/>
    <property type="project" value="UniProtKB-KW"/>
</dbReference>
<dbReference type="Pfam" id="PF08241">
    <property type="entry name" value="Methyltransf_11"/>
    <property type="match status" value="1"/>
</dbReference>
<organism evidence="2 3">
    <name type="scientific">Scleromatobacter humisilvae</name>
    <dbReference type="NCBI Taxonomy" id="2897159"/>
    <lineage>
        <taxon>Bacteria</taxon>
        <taxon>Pseudomonadati</taxon>
        <taxon>Pseudomonadota</taxon>
        <taxon>Betaproteobacteria</taxon>
        <taxon>Burkholderiales</taxon>
        <taxon>Sphaerotilaceae</taxon>
        <taxon>Scleromatobacter</taxon>
    </lineage>
</organism>
<reference evidence="2" key="1">
    <citation type="submission" date="2021-11" db="EMBL/GenBank/DDBJ databases">
        <title>BS-T2-15 a new species belonging to the Comamonadaceae family isolated from the soil of a French oak forest.</title>
        <authorList>
            <person name="Mieszkin S."/>
            <person name="Alain K."/>
        </authorList>
    </citation>
    <scope>NUCLEOTIDE SEQUENCE</scope>
    <source>
        <strain evidence="2">BS-T2-15</strain>
    </source>
</reference>
<feature type="domain" description="Methyltransferase type 11" evidence="1">
    <location>
        <begin position="44"/>
        <end position="122"/>
    </location>
</feature>
<dbReference type="GO" id="GO:0008757">
    <property type="term" value="F:S-adenosylmethionine-dependent methyltransferase activity"/>
    <property type="evidence" value="ECO:0007669"/>
    <property type="project" value="InterPro"/>
</dbReference>
<accession>A0A9X2BY94</accession>
<evidence type="ECO:0000313" key="3">
    <source>
        <dbReference type="Proteomes" id="UP001139353"/>
    </source>
</evidence>
<dbReference type="Gene3D" id="3.40.50.150">
    <property type="entry name" value="Vaccinia Virus protein VP39"/>
    <property type="match status" value="1"/>
</dbReference>
<dbReference type="InterPro" id="IPR029063">
    <property type="entry name" value="SAM-dependent_MTases_sf"/>
</dbReference>
<keyword evidence="2" id="KW-0808">Transferase</keyword>
<dbReference type="AlphaFoldDB" id="A0A9X2BY94"/>